<accession>A0AAD9QUJ4</accession>
<comment type="caution">
    <text evidence="2">The sequence shown here is derived from an EMBL/GenBank/DDBJ whole genome shotgun (WGS) entry which is preliminary data.</text>
</comment>
<sequence>MEHNITKKLEHFHKNEQVSPDVVFFLFEKRRSCNFRPESDLFTTTLHRSTPSPAPSEETENMTTEGMLKAQVLEERYVGGCEKLAISTFYVLSVENVHRNRIEIYLINYINTGRLKSHENSPTTGSFEKKLVLLDTLSAKSQRYRMVMGYREHGNKFSLLRLLHLEDEIESHKLLQLCFPKKNRKKKNMCFKEHDHRQINGTFFFHKRKWLKALDVSGSLEPALVFALEMREFECQSTCKCFTGYQLRLVEEMLFFANRFGLCTNCVNG</sequence>
<organism evidence="2 3">
    <name type="scientific">Acropora cervicornis</name>
    <name type="common">Staghorn coral</name>
    <dbReference type="NCBI Taxonomy" id="6130"/>
    <lineage>
        <taxon>Eukaryota</taxon>
        <taxon>Metazoa</taxon>
        <taxon>Cnidaria</taxon>
        <taxon>Anthozoa</taxon>
        <taxon>Hexacorallia</taxon>
        <taxon>Scleractinia</taxon>
        <taxon>Astrocoeniina</taxon>
        <taxon>Acroporidae</taxon>
        <taxon>Acropora</taxon>
    </lineage>
</organism>
<protein>
    <submittedName>
        <fullName evidence="2">Uncharacterized protein</fullName>
    </submittedName>
</protein>
<evidence type="ECO:0000313" key="2">
    <source>
        <dbReference type="EMBL" id="KAK2567763.1"/>
    </source>
</evidence>
<dbReference type="AlphaFoldDB" id="A0AAD9QUJ4"/>
<feature type="region of interest" description="Disordered" evidence="1">
    <location>
        <begin position="44"/>
        <end position="63"/>
    </location>
</feature>
<name>A0AAD9QUJ4_ACRCE</name>
<evidence type="ECO:0000313" key="3">
    <source>
        <dbReference type="Proteomes" id="UP001249851"/>
    </source>
</evidence>
<dbReference type="EMBL" id="JARQWQ010000013">
    <property type="protein sequence ID" value="KAK2567763.1"/>
    <property type="molecule type" value="Genomic_DNA"/>
</dbReference>
<keyword evidence="3" id="KW-1185">Reference proteome</keyword>
<dbReference type="Proteomes" id="UP001249851">
    <property type="component" value="Unassembled WGS sequence"/>
</dbReference>
<reference evidence="2" key="2">
    <citation type="journal article" date="2023" name="Science">
        <title>Genomic signatures of disease resistance in endangered staghorn corals.</title>
        <authorList>
            <person name="Vollmer S.V."/>
            <person name="Selwyn J.D."/>
            <person name="Despard B.A."/>
            <person name="Roesel C.L."/>
        </authorList>
    </citation>
    <scope>NUCLEOTIDE SEQUENCE</scope>
    <source>
        <strain evidence="2">K2</strain>
    </source>
</reference>
<gene>
    <name evidence="2" type="ORF">P5673_007633</name>
</gene>
<evidence type="ECO:0000256" key="1">
    <source>
        <dbReference type="SAM" id="MobiDB-lite"/>
    </source>
</evidence>
<proteinExistence type="predicted"/>
<reference evidence="2" key="1">
    <citation type="journal article" date="2023" name="G3 (Bethesda)">
        <title>Whole genome assembly and annotation of the endangered Caribbean coral Acropora cervicornis.</title>
        <authorList>
            <person name="Selwyn J.D."/>
            <person name="Vollmer S.V."/>
        </authorList>
    </citation>
    <scope>NUCLEOTIDE SEQUENCE</scope>
    <source>
        <strain evidence="2">K2</strain>
    </source>
</reference>